<dbReference type="InterPro" id="IPR044742">
    <property type="entry name" value="DEAD/DEAH_RhlB"/>
</dbReference>
<keyword evidence="1" id="KW-0378">Hydrolase</keyword>
<dbReference type="InterPro" id="IPR011545">
    <property type="entry name" value="DEAD/DEAH_box_helicase_dom"/>
</dbReference>
<dbReference type="InterPro" id="IPR027417">
    <property type="entry name" value="P-loop_NTPase"/>
</dbReference>
<dbReference type="SMART" id="SM00490">
    <property type="entry name" value="HELICc"/>
    <property type="match status" value="1"/>
</dbReference>
<keyword evidence="2" id="KW-1185">Reference proteome</keyword>
<dbReference type="InterPro" id="IPR050079">
    <property type="entry name" value="DEAD_box_RNA_helicase"/>
</dbReference>
<dbReference type="PROSITE" id="PS51194">
    <property type="entry name" value="HELICASE_CTER"/>
    <property type="match status" value="1"/>
</dbReference>
<dbReference type="InterPro" id="IPR014001">
    <property type="entry name" value="Helicase_ATP-bd"/>
</dbReference>
<organism evidence="1 2">
    <name type="scientific">Streptacidiphilus alkalitolerans</name>
    <dbReference type="NCBI Taxonomy" id="3342712"/>
    <lineage>
        <taxon>Bacteria</taxon>
        <taxon>Bacillati</taxon>
        <taxon>Actinomycetota</taxon>
        <taxon>Actinomycetes</taxon>
        <taxon>Kitasatosporales</taxon>
        <taxon>Streptomycetaceae</taxon>
        <taxon>Streptacidiphilus</taxon>
    </lineage>
</organism>
<dbReference type="EMBL" id="JBHEZX010000017">
    <property type="protein sequence ID" value="MFC1413503.1"/>
    <property type="molecule type" value="Genomic_DNA"/>
</dbReference>
<dbReference type="PANTHER" id="PTHR47959">
    <property type="entry name" value="ATP-DEPENDENT RNA HELICASE RHLE-RELATED"/>
    <property type="match status" value="1"/>
</dbReference>
<proteinExistence type="predicted"/>
<dbReference type="Proteomes" id="UP001592582">
    <property type="component" value="Unassembled WGS sequence"/>
</dbReference>
<evidence type="ECO:0000313" key="2">
    <source>
        <dbReference type="Proteomes" id="UP001592582"/>
    </source>
</evidence>
<name>A0ABV6VIQ9_9ACTN</name>
<keyword evidence="1" id="KW-0547">Nucleotide-binding</keyword>
<reference evidence="1 2" key="1">
    <citation type="submission" date="2024-09" db="EMBL/GenBank/DDBJ databases">
        <authorList>
            <person name="Lee S.D."/>
        </authorList>
    </citation>
    <scope>NUCLEOTIDE SEQUENCE [LARGE SCALE GENOMIC DNA]</scope>
    <source>
        <strain evidence="1 2">N1-1</strain>
    </source>
</reference>
<dbReference type="SMART" id="SM00487">
    <property type="entry name" value="DEXDc"/>
    <property type="match status" value="1"/>
</dbReference>
<sequence length="508" mass="53385">MIHSSRSSDRGSSSSYGRRTGGAARSASPRGRQSPSAQGEFALPVSTTPALAPVEAFGDLDMPRALLEVLARQGVTAPFPIQAATLPNSLAGRDVLGRGRTGSGKTIAFGLAVLARTAGRKAEPRQPLALVLVPTRELAQQVTEALTPYAHAVRLRLATVVGGMSIGRQAQALQRGAELVVATPGRLKDLIERGDCRLDQVTVTVLDEADQMADMGFLPQVTELLEQVAPGGQTMLFSATLDRNVDRLVRRFLNDPVTHSVDPSSATVSTMEHHLLHVQGHDKSAAVAHIASRQGGVIMFTDTRHGADRLVLELLSKGVKAAALHGGKSQPQRTRTLDQFRSGEVTALIATNVAARGIHVDGLDLVVNIDPPTDHKDYLHRGGRTARAGESGTVVTLVLPNQRREMTRMMAMAGITPHTTQVHSTDSELARITGACVPSGIPVVVSNPVVERPRRSGPYGRGQGNQRSRPAGSGSGSGHGSGSGYGSRGANGGSGSGRPPARRPRVAA</sequence>
<dbReference type="GO" id="GO:0016787">
    <property type="term" value="F:hydrolase activity"/>
    <property type="evidence" value="ECO:0007669"/>
    <property type="project" value="UniProtKB-KW"/>
</dbReference>
<dbReference type="GO" id="GO:0004386">
    <property type="term" value="F:helicase activity"/>
    <property type="evidence" value="ECO:0007669"/>
    <property type="project" value="UniProtKB-KW"/>
</dbReference>
<dbReference type="InterPro" id="IPR014014">
    <property type="entry name" value="RNA_helicase_DEAD_Q_motif"/>
</dbReference>
<comment type="caution">
    <text evidence="1">The sequence shown here is derived from an EMBL/GenBank/DDBJ whole genome shotgun (WGS) entry which is preliminary data.</text>
</comment>
<keyword evidence="1" id="KW-0347">Helicase</keyword>
<dbReference type="CDD" id="cd00268">
    <property type="entry name" value="DEADc"/>
    <property type="match status" value="1"/>
</dbReference>
<dbReference type="PROSITE" id="PS51195">
    <property type="entry name" value="Q_MOTIF"/>
    <property type="match status" value="1"/>
</dbReference>
<dbReference type="Gene3D" id="3.40.50.300">
    <property type="entry name" value="P-loop containing nucleotide triphosphate hydrolases"/>
    <property type="match status" value="2"/>
</dbReference>
<dbReference type="PANTHER" id="PTHR47959:SF13">
    <property type="entry name" value="ATP-DEPENDENT RNA HELICASE RHLE"/>
    <property type="match status" value="1"/>
</dbReference>
<accession>A0ABV6VIQ9</accession>
<protein>
    <submittedName>
        <fullName evidence="1">DEAD/DEAH box helicase</fullName>
        <ecNumber evidence="1">3.6.4.-</ecNumber>
    </submittedName>
</protein>
<gene>
    <name evidence="1" type="ORF">ACEZDG_30000</name>
</gene>
<dbReference type="CDD" id="cd18787">
    <property type="entry name" value="SF2_C_DEAD"/>
    <property type="match status" value="1"/>
</dbReference>
<dbReference type="Pfam" id="PF00271">
    <property type="entry name" value="Helicase_C"/>
    <property type="match status" value="1"/>
</dbReference>
<dbReference type="PROSITE" id="PS51192">
    <property type="entry name" value="HELICASE_ATP_BIND_1"/>
    <property type="match status" value="1"/>
</dbReference>
<evidence type="ECO:0000313" key="1">
    <source>
        <dbReference type="EMBL" id="MFC1413503.1"/>
    </source>
</evidence>
<keyword evidence="1" id="KW-0067">ATP-binding</keyword>
<dbReference type="Pfam" id="PF00270">
    <property type="entry name" value="DEAD"/>
    <property type="match status" value="1"/>
</dbReference>
<dbReference type="InterPro" id="IPR001650">
    <property type="entry name" value="Helicase_C-like"/>
</dbReference>
<dbReference type="SUPFAM" id="SSF52540">
    <property type="entry name" value="P-loop containing nucleoside triphosphate hydrolases"/>
    <property type="match status" value="1"/>
</dbReference>
<dbReference type="EC" id="3.6.4.-" evidence="1"/>